<gene>
    <name evidence="2" type="ORF">ICL16_17875</name>
</gene>
<reference evidence="2" key="1">
    <citation type="submission" date="2020-09" db="EMBL/GenBank/DDBJ databases">
        <title>Iningainema tapete sp. nov. (Scytonemataceae, Cyanobacteria) from greenhouses in central Florida (USA) produces two types of nodularin with biosynthetic potential for microcystin-LR and anabaenopeptins.</title>
        <authorList>
            <person name="Berthold D.E."/>
            <person name="Lefler F.W."/>
            <person name="Huang I.-S."/>
            <person name="Abdulla H."/>
            <person name="Zimba P.V."/>
            <person name="Laughinghouse H.D. IV."/>
        </authorList>
    </citation>
    <scope>NUCLEOTIDE SEQUENCE</scope>
    <source>
        <strain evidence="2">BLCCT55</strain>
    </source>
</reference>
<proteinExistence type="predicted"/>
<evidence type="ECO:0000313" key="2">
    <source>
        <dbReference type="EMBL" id="MBD2773891.1"/>
    </source>
</evidence>
<protein>
    <submittedName>
        <fullName evidence="2">Uncharacterized protein</fullName>
    </submittedName>
</protein>
<dbReference type="AlphaFoldDB" id="A0A8J6XJV8"/>
<dbReference type="RefSeq" id="WP_190830213.1">
    <property type="nucleotide sequence ID" value="NZ_CAWPPI010000061.1"/>
</dbReference>
<evidence type="ECO:0000313" key="3">
    <source>
        <dbReference type="Proteomes" id="UP000629098"/>
    </source>
</evidence>
<dbReference type="Proteomes" id="UP000629098">
    <property type="component" value="Unassembled WGS sequence"/>
</dbReference>
<feature type="region of interest" description="Disordered" evidence="1">
    <location>
        <begin position="105"/>
        <end position="127"/>
    </location>
</feature>
<organism evidence="2 3">
    <name type="scientific">Iningainema tapete BLCC-T55</name>
    <dbReference type="NCBI Taxonomy" id="2748662"/>
    <lineage>
        <taxon>Bacteria</taxon>
        <taxon>Bacillati</taxon>
        <taxon>Cyanobacteriota</taxon>
        <taxon>Cyanophyceae</taxon>
        <taxon>Nostocales</taxon>
        <taxon>Scytonemataceae</taxon>
        <taxon>Iningainema tapete</taxon>
    </lineage>
</organism>
<sequence>MIVEKGATRYIFLIAGVAALGISYFTPQIVWAQNNTNSSPRGVGSVTNYPSGTRIYQNGRISTPQGDVYPTNTINNGNGVTTYYYQDGTRITTKSNTVSPSGTFLQPGVNGGLKLPSPTLIPQPPSR</sequence>
<name>A0A8J6XJV8_9CYAN</name>
<evidence type="ECO:0000256" key="1">
    <source>
        <dbReference type="SAM" id="MobiDB-lite"/>
    </source>
</evidence>
<keyword evidence="3" id="KW-1185">Reference proteome</keyword>
<comment type="caution">
    <text evidence="2">The sequence shown here is derived from an EMBL/GenBank/DDBJ whole genome shotgun (WGS) entry which is preliminary data.</text>
</comment>
<accession>A0A8J6XJV8</accession>
<dbReference type="EMBL" id="JACXAE010000061">
    <property type="protein sequence ID" value="MBD2773891.1"/>
    <property type="molecule type" value="Genomic_DNA"/>
</dbReference>